<reference evidence="1" key="1">
    <citation type="submission" date="2015-12" db="EMBL/GenBank/DDBJ databases">
        <title>Gene expression during late stages of embryo sac development: a critical building block for successful pollen-pistil interactions.</title>
        <authorList>
            <person name="Liu Y."/>
            <person name="Joly V."/>
            <person name="Sabar M."/>
            <person name="Matton D.P."/>
        </authorList>
    </citation>
    <scope>NUCLEOTIDE SEQUENCE</scope>
</reference>
<name>A0A0V0GY80_SOLCH</name>
<proteinExistence type="predicted"/>
<protein>
    <submittedName>
        <fullName evidence="1">Putative ovule protein</fullName>
    </submittedName>
</protein>
<sequence>MDSTTDMDEESKFEHLVAVSQAEIVDWRHALIDYLCYNILPEDPRKGLKFVVVLLGFFTTKILYIEDHSRESSCVVWGKKKRFKLCKKHILEFVDHINLGPSYTFI</sequence>
<accession>A0A0V0GY80</accession>
<organism evidence="1">
    <name type="scientific">Solanum chacoense</name>
    <name type="common">Chaco potato</name>
    <dbReference type="NCBI Taxonomy" id="4108"/>
    <lineage>
        <taxon>Eukaryota</taxon>
        <taxon>Viridiplantae</taxon>
        <taxon>Streptophyta</taxon>
        <taxon>Embryophyta</taxon>
        <taxon>Tracheophyta</taxon>
        <taxon>Spermatophyta</taxon>
        <taxon>Magnoliopsida</taxon>
        <taxon>eudicotyledons</taxon>
        <taxon>Gunneridae</taxon>
        <taxon>Pentapetalae</taxon>
        <taxon>asterids</taxon>
        <taxon>lamiids</taxon>
        <taxon>Solanales</taxon>
        <taxon>Solanaceae</taxon>
        <taxon>Solanoideae</taxon>
        <taxon>Solaneae</taxon>
        <taxon>Solanum</taxon>
    </lineage>
</organism>
<evidence type="ECO:0000313" key="1">
    <source>
        <dbReference type="EMBL" id="JAP13109.1"/>
    </source>
</evidence>
<dbReference type="AlphaFoldDB" id="A0A0V0GY80"/>
<dbReference type="EMBL" id="GEDG01028545">
    <property type="protein sequence ID" value="JAP13109.1"/>
    <property type="molecule type" value="Transcribed_RNA"/>
</dbReference>